<accession>A2ECY1</accession>
<sequence>MINSIKTYEKDPSLEVIISNHSISQIRDEYLVQIDGFVENSINTDRILELHYWIDSNHQQENLFNSNYININPNYPFSHNIRIDNQNNEFFSISFACIDQHQMIYSNKINYNYSLDKTLDLKNKLHDETEDSDPFIPTYNKFIPLGVKFFETDLKKYDALPVFNSTLFNSAHIKRNILRTNGTALEIIRAGKRIPYRQEFWKVNITIDNGVWRCLGINYTKDIDFSTNYSVNYEKIGKNLYAPVDVPINEYGLGEHCIYFYFRYEHMDDPMNNFSRSIKVYFEIFRPILILSATTPNTSSNGSNKQIQFKVKFDYSINTDFLFNYTLDSLHTQSISISLSQEIEEKTFTMDVPDLSVGQHHIDFKDDINEYSIPFEVFNEKSPEIEYSETTTQGNPNSHIKGISETVSINCKYRDLDGNGKIYFNYYFDSNQPTSIFVSDLTNTNWISYSKTINIDGLTTSDSTIHSLTIFFSDETNHKSALKKYYFKYVRNHPVLSFVQSPKSSFTYQVDKTLDVNLRYSDLRGSGTSSMIYYSYDNNNYYSQIKTISMTSNQITTSFSIGLDQFSKEISHTINFKAINSFNEETANIPHQIIISYSNPKLTITTPPSSSYTRNIDYFISVSGTVQDTNLGTIVLQYKYDNNDVFNTIDRITITGTTQIISFSANLYIDNAMTENTHSVTIRIIDSYNKIHQLNPYSFTYKYPKLDIQFIEKYDVNRAPIFFRGFNDTIKIPVIVSYFTEVQKLFINYVIENTNYIGQQELSMNNEISRATEIQFQVPNTYEENKYKIKINVVDSTYFKNSNELYYLFNYTCAEPFKHKFCTQNYNIYLMNKLGLNTALLLGFD</sequence>
<evidence type="ECO:0000313" key="2">
    <source>
        <dbReference type="Proteomes" id="UP000001542"/>
    </source>
</evidence>
<evidence type="ECO:0000313" key="1">
    <source>
        <dbReference type="EMBL" id="EAY09526.1"/>
    </source>
</evidence>
<dbReference type="Proteomes" id="UP000001542">
    <property type="component" value="Unassembled WGS sequence"/>
</dbReference>
<name>A2ECY1_TRIV3</name>
<protein>
    <submittedName>
        <fullName evidence="1">Uncharacterized protein</fullName>
    </submittedName>
</protein>
<dbReference type="KEGG" id="tva:4767448"/>
<dbReference type="RefSeq" id="XP_001321749.1">
    <property type="nucleotide sequence ID" value="XM_001321714.1"/>
</dbReference>
<dbReference type="EMBL" id="DS113356">
    <property type="protein sequence ID" value="EAY09526.1"/>
    <property type="molecule type" value="Genomic_DNA"/>
</dbReference>
<organism evidence="1 2">
    <name type="scientific">Trichomonas vaginalis (strain ATCC PRA-98 / G3)</name>
    <dbReference type="NCBI Taxonomy" id="412133"/>
    <lineage>
        <taxon>Eukaryota</taxon>
        <taxon>Metamonada</taxon>
        <taxon>Parabasalia</taxon>
        <taxon>Trichomonadida</taxon>
        <taxon>Trichomonadidae</taxon>
        <taxon>Trichomonas</taxon>
    </lineage>
</organism>
<dbReference type="VEuPathDB" id="TrichDB:TVAGG3_0757760"/>
<proteinExistence type="predicted"/>
<gene>
    <name evidence="1" type="ORF">TVAG_102750</name>
</gene>
<dbReference type="AlphaFoldDB" id="A2ECY1"/>
<reference evidence="1" key="2">
    <citation type="journal article" date="2007" name="Science">
        <title>Draft genome sequence of the sexually transmitted pathogen Trichomonas vaginalis.</title>
        <authorList>
            <person name="Carlton J.M."/>
            <person name="Hirt R.P."/>
            <person name="Silva J.C."/>
            <person name="Delcher A.L."/>
            <person name="Schatz M."/>
            <person name="Zhao Q."/>
            <person name="Wortman J.R."/>
            <person name="Bidwell S.L."/>
            <person name="Alsmark U.C.M."/>
            <person name="Besteiro S."/>
            <person name="Sicheritz-Ponten T."/>
            <person name="Noel C.J."/>
            <person name="Dacks J.B."/>
            <person name="Foster P.G."/>
            <person name="Simillion C."/>
            <person name="Van de Peer Y."/>
            <person name="Miranda-Saavedra D."/>
            <person name="Barton G.J."/>
            <person name="Westrop G.D."/>
            <person name="Mueller S."/>
            <person name="Dessi D."/>
            <person name="Fiori P.L."/>
            <person name="Ren Q."/>
            <person name="Paulsen I."/>
            <person name="Zhang H."/>
            <person name="Bastida-Corcuera F.D."/>
            <person name="Simoes-Barbosa A."/>
            <person name="Brown M.T."/>
            <person name="Hayes R.D."/>
            <person name="Mukherjee M."/>
            <person name="Okumura C.Y."/>
            <person name="Schneider R."/>
            <person name="Smith A.J."/>
            <person name="Vanacova S."/>
            <person name="Villalvazo M."/>
            <person name="Haas B.J."/>
            <person name="Pertea M."/>
            <person name="Feldblyum T.V."/>
            <person name="Utterback T.R."/>
            <person name="Shu C.L."/>
            <person name="Osoegawa K."/>
            <person name="de Jong P.J."/>
            <person name="Hrdy I."/>
            <person name="Horvathova L."/>
            <person name="Zubacova Z."/>
            <person name="Dolezal P."/>
            <person name="Malik S.B."/>
            <person name="Logsdon J.M. Jr."/>
            <person name="Henze K."/>
            <person name="Gupta A."/>
            <person name="Wang C.C."/>
            <person name="Dunne R.L."/>
            <person name="Upcroft J.A."/>
            <person name="Upcroft P."/>
            <person name="White O."/>
            <person name="Salzberg S.L."/>
            <person name="Tang P."/>
            <person name="Chiu C.-H."/>
            <person name="Lee Y.-S."/>
            <person name="Embley T.M."/>
            <person name="Coombs G.H."/>
            <person name="Mottram J.C."/>
            <person name="Tachezy J."/>
            <person name="Fraser-Liggett C.M."/>
            <person name="Johnson P.J."/>
        </authorList>
    </citation>
    <scope>NUCLEOTIDE SEQUENCE [LARGE SCALE GENOMIC DNA]</scope>
    <source>
        <strain evidence="1">G3</strain>
    </source>
</reference>
<dbReference type="InParanoid" id="A2ECY1"/>
<reference evidence="1" key="1">
    <citation type="submission" date="2006-10" db="EMBL/GenBank/DDBJ databases">
        <authorList>
            <person name="Amadeo P."/>
            <person name="Zhao Q."/>
            <person name="Wortman J."/>
            <person name="Fraser-Liggett C."/>
            <person name="Carlton J."/>
        </authorList>
    </citation>
    <scope>NUCLEOTIDE SEQUENCE</scope>
    <source>
        <strain evidence="1">G3</strain>
    </source>
</reference>
<dbReference type="VEuPathDB" id="TrichDB:TVAG_102750"/>
<keyword evidence="2" id="KW-1185">Reference proteome</keyword>